<dbReference type="Pfam" id="PF00481">
    <property type="entry name" value="PP2C"/>
    <property type="match status" value="1"/>
</dbReference>
<dbReference type="PROSITE" id="PS51746">
    <property type="entry name" value="PPM_2"/>
    <property type="match status" value="1"/>
</dbReference>
<protein>
    <recommendedName>
        <fullName evidence="2">PPM-type phosphatase domain-containing protein</fullName>
    </recommendedName>
</protein>
<proteinExistence type="predicted"/>
<dbReference type="RefSeq" id="XP_007513933.1">
    <property type="nucleotide sequence ID" value="XM_007513871.1"/>
</dbReference>
<dbReference type="AlphaFoldDB" id="K8ESH1"/>
<keyword evidence="4" id="KW-1185">Reference proteome</keyword>
<feature type="region of interest" description="Disordered" evidence="1">
    <location>
        <begin position="117"/>
        <end position="180"/>
    </location>
</feature>
<reference evidence="3 4" key="1">
    <citation type="submission" date="2011-10" db="EMBL/GenBank/DDBJ databases">
        <authorList>
            <person name="Genoscope - CEA"/>
        </authorList>
    </citation>
    <scope>NUCLEOTIDE SEQUENCE [LARGE SCALE GENOMIC DNA]</scope>
    <source>
        <strain evidence="3 4">RCC 1105</strain>
    </source>
</reference>
<accession>K8ESH1</accession>
<dbReference type="SMART" id="SM00332">
    <property type="entry name" value="PP2Cc"/>
    <property type="match status" value="1"/>
</dbReference>
<dbReference type="OrthoDB" id="497134at2759"/>
<dbReference type="GO" id="GO:0004722">
    <property type="term" value="F:protein serine/threonine phosphatase activity"/>
    <property type="evidence" value="ECO:0007669"/>
    <property type="project" value="InterPro"/>
</dbReference>
<feature type="compositionally biased region" description="Polar residues" evidence="1">
    <location>
        <begin position="62"/>
        <end position="71"/>
    </location>
</feature>
<dbReference type="STRING" id="41875.K8ESH1"/>
<dbReference type="Gene3D" id="3.60.40.10">
    <property type="entry name" value="PPM-type phosphatase domain"/>
    <property type="match status" value="1"/>
</dbReference>
<feature type="compositionally biased region" description="Basic and acidic residues" evidence="1">
    <location>
        <begin position="1"/>
        <end position="12"/>
    </location>
</feature>
<feature type="region of interest" description="Disordered" evidence="1">
    <location>
        <begin position="344"/>
        <end position="412"/>
    </location>
</feature>
<dbReference type="eggNOG" id="KOG0698">
    <property type="taxonomic scope" value="Eukaryota"/>
</dbReference>
<feature type="compositionally biased region" description="Low complexity" evidence="1">
    <location>
        <begin position="117"/>
        <end position="127"/>
    </location>
</feature>
<dbReference type="PANTHER" id="PTHR47992">
    <property type="entry name" value="PROTEIN PHOSPHATASE"/>
    <property type="match status" value="1"/>
</dbReference>
<evidence type="ECO:0000259" key="2">
    <source>
        <dbReference type="PROSITE" id="PS51746"/>
    </source>
</evidence>
<feature type="compositionally biased region" description="Polar residues" evidence="1">
    <location>
        <begin position="168"/>
        <end position="178"/>
    </location>
</feature>
<dbReference type="InterPro" id="IPR001932">
    <property type="entry name" value="PPM-type_phosphatase-like_dom"/>
</dbReference>
<dbReference type="GeneID" id="19016919"/>
<feature type="compositionally biased region" description="Low complexity" evidence="1">
    <location>
        <begin position="143"/>
        <end position="153"/>
    </location>
</feature>
<feature type="compositionally biased region" description="Polar residues" evidence="1">
    <location>
        <begin position="364"/>
        <end position="375"/>
    </location>
</feature>
<feature type="domain" description="PPM-type phosphatase" evidence="2">
    <location>
        <begin position="421"/>
        <end position="732"/>
    </location>
</feature>
<dbReference type="InterPro" id="IPR036457">
    <property type="entry name" value="PPM-type-like_dom_sf"/>
</dbReference>
<organism evidence="3 4">
    <name type="scientific">Bathycoccus prasinos</name>
    <dbReference type="NCBI Taxonomy" id="41875"/>
    <lineage>
        <taxon>Eukaryota</taxon>
        <taxon>Viridiplantae</taxon>
        <taxon>Chlorophyta</taxon>
        <taxon>Mamiellophyceae</taxon>
        <taxon>Mamiellales</taxon>
        <taxon>Bathycoccaceae</taxon>
        <taxon>Bathycoccus</taxon>
    </lineage>
</organism>
<feature type="region of interest" description="Disordered" evidence="1">
    <location>
        <begin position="314"/>
        <end position="333"/>
    </location>
</feature>
<evidence type="ECO:0000256" key="1">
    <source>
        <dbReference type="SAM" id="MobiDB-lite"/>
    </source>
</evidence>
<dbReference type="CDD" id="cd00143">
    <property type="entry name" value="PP2Cc"/>
    <property type="match status" value="1"/>
</dbReference>
<evidence type="ECO:0000313" key="4">
    <source>
        <dbReference type="Proteomes" id="UP000198341"/>
    </source>
</evidence>
<dbReference type="SUPFAM" id="SSF81606">
    <property type="entry name" value="PP2C-like"/>
    <property type="match status" value="1"/>
</dbReference>
<feature type="compositionally biased region" description="Low complexity" evidence="1">
    <location>
        <begin position="228"/>
        <end position="251"/>
    </location>
</feature>
<feature type="region of interest" description="Disordered" evidence="1">
    <location>
        <begin position="1"/>
        <end position="102"/>
    </location>
</feature>
<dbReference type="InterPro" id="IPR015655">
    <property type="entry name" value="PP2C"/>
</dbReference>
<feature type="compositionally biased region" description="Basic and acidic residues" evidence="1">
    <location>
        <begin position="156"/>
        <end position="166"/>
    </location>
</feature>
<dbReference type="Proteomes" id="UP000198341">
    <property type="component" value="Chromosome 3"/>
</dbReference>
<feature type="region of interest" description="Disordered" evidence="1">
    <location>
        <begin position="224"/>
        <end position="269"/>
    </location>
</feature>
<sequence>MSEEEYPSRGEGLRSSSAVVSPLSRKEDDDKKEEEEERNDTNNTTKTKPIPVDFASMRRESSGQSIASSQGKRSRSDLLAAAEEEKEKLENNKNNNEEFNTNSNAVIAADRLMAENSMNENNNNHNNPFQSDHRRIDDDDNAPSYSHSPSSSSDLPIREGEKERKSLRPTNNNYNKLGSMSGEDIGMMMANNVSNGSNSLGESPTTRLDYLNQATFDLNKSKRVVSGNNNANNNNNNDNNNNNNAISSNANEGKPPKHDAFGNGGGEQTTMFAENSAVARVALDAHAARAPSPAEGMDSKLLRVRSMVTLDGAEPDLAAMGGGSSAEGSLEATDDEDALMTDEEVDVGAHDRNNQRQGEKEVDSPTTKSKQTSESDGGANLDRSGHSDGSVRSAVDGATNESTTLAKKQPKATLKPPARVLFGVYEAQGQRPYMEDRYAIIEDWKFECAGKMSQNNYYNNMNNGQQEQIISDKQYIGVYDGHNGDWAASYAKEKMHTHLEKCAFIANGIAPDAPQHELEEFELGVKSSLIRSFVDLDEEILDGTKALNRRDGSTASVVLRVANHLFVAHAGDTRIVVGKRAVGHHDVRAKALTEDHKPSLPRERKRVYDEGGRVEFCGCWRVIAENRGRNVRAALAVSRAIGDIDFKRPENKGVTATPDVARVTLDDEIENVIVATDGLWDVIGDQDAVRLCRSILRGRFSEDACREAAEALTQEALERGSSDNVTVVVCCFQH</sequence>
<name>K8ESH1_9CHLO</name>
<dbReference type="KEGG" id="bpg:Bathy03g03820"/>
<dbReference type="EMBL" id="FO082276">
    <property type="protein sequence ID" value="CCO15370.1"/>
    <property type="molecule type" value="Genomic_DNA"/>
</dbReference>
<gene>
    <name evidence="3" type="ORF">Bathy03g03820</name>
</gene>
<evidence type="ECO:0000313" key="3">
    <source>
        <dbReference type="EMBL" id="CCO15370.1"/>
    </source>
</evidence>
<feature type="compositionally biased region" description="Basic and acidic residues" evidence="1">
    <location>
        <begin position="347"/>
        <end position="363"/>
    </location>
</feature>